<evidence type="ECO:0000313" key="2">
    <source>
        <dbReference type="EMBL" id="BCS82511.1"/>
    </source>
</evidence>
<protein>
    <submittedName>
        <fullName evidence="2">Deoxyribodipyrimidine photolyase-related protein</fullName>
    </submittedName>
</protein>
<dbReference type="PANTHER" id="PTHR38657">
    <property type="entry name" value="SLR1343 PROTEIN"/>
    <property type="match status" value="1"/>
</dbReference>
<name>A0ABM7NQS3_9VIRU</name>
<dbReference type="GeneID" id="80557716"/>
<dbReference type="InterPro" id="IPR005101">
    <property type="entry name" value="Cryptochr/Photolyase_FAD-bd"/>
</dbReference>
<dbReference type="Gene3D" id="1.10.10.1710">
    <property type="entry name" value="Deoxyribodipyrimidine photolyase-related"/>
    <property type="match status" value="1"/>
</dbReference>
<dbReference type="Gene3D" id="1.10.579.10">
    <property type="entry name" value="DNA Cyclobutane Dipyrimidine Photolyase, subunit A, domain 3"/>
    <property type="match status" value="1"/>
</dbReference>
<dbReference type="EMBL" id="AP024483">
    <property type="protein sequence ID" value="BCS82511.1"/>
    <property type="molecule type" value="Genomic_DNA"/>
</dbReference>
<dbReference type="Gene3D" id="3.40.50.620">
    <property type="entry name" value="HUPs"/>
    <property type="match status" value="1"/>
</dbReference>
<dbReference type="InterPro" id="IPR052551">
    <property type="entry name" value="UV-DNA_repair_photolyase"/>
</dbReference>
<reference evidence="2 3" key="1">
    <citation type="submission" date="2021-02" db="EMBL/GenBank/DDBJ databases">
        <title>Cotonvirus japonicus, which uses Golgi apparatus of host cells for its virion factory, phylogenetically links tailed tupanvirus and icosahedral mimivirus.</title>
        <authorList>
            <person name="Takahashi H."/>
            <person name="Fukaya S."/>
            <person name="Song C."/>
            <person name="Murata K."/>
            <person name="Takemura M."/>
        </authorList>
    </citation>
    <scope>NUCLEOTIDE SEQUENCE [LARGE SCALE GENOMIC DNA]</scope>
</reference>
<dbReference type="Pfam" id="PF03441">
    <property type="entry name" value="FAD_binding_7"/>
    <property type="match status" value="1"/>
</dbReference>
<evidence type="ECO:0000259" key="1">
    <source>
        <dbReference type="Pfam" id="PF03441"/>
    </source>
</evidence>
<dbReference type="PANTHER" id="PTHR38657:SF1">
    <property type="entry name" value="SLR1343 PROTEIN"/>
    <property type="match status" value="1"/>
</dbReference>
<evidence type="ECO:0000313" key="3">
    <source>
        <dbReference type="Proteomes" id="UP001321479"/>
    </source>
</evidence>
<dbReference type="SUPFAM" id="SSF48173">
    <property type="entry name" value="Cryptochrome/photolyase FAD-binding domain"/>
    <property type="match status" value="1"/>
</dbReference>
<dbReference type="InterPro" id="IPR007357">
    <property type="entry name" value="PhrB-like"/>
</dbReference>
<keyword evidence="3" id="KW-1185">Reference proteome</keyword>
<dbReference type="Proteomes" id="UP001321479">
    <property type="component" value="Segment"/>
</dbReference>
<dbReference type="Gene3D" id="1.25.40.80">
    <property type="match status" value="1"/>
</dbReference>
<dbReference type="RefSeq" id="YP_010841119.1">
    <property type="nucleotide sequence ID" value="NC_079139.1"/>
</dbReference>
<sequence>MKYYENYLLDNDFDVDYINFTGETDELYNYIEQQYGAKNNLHIIDPVDVLLQKRIDEFSSDYNQRVVYYETPGFILTKNELQEYMDKQHGKNKFFQHSFYLWFRKKLNILMKGNKPIGGSYSFDKFNRKPIPGKDFNKFANIDDVNYHKYKNDYYNEAIDYCETTFKNHYPENYYPDNIRLYAVTHNDIKSHFRDFIDVKLKFFGEYEDAIDFNDVYLYHSVVSPQLNNGLITPNYIMDHVLDKYESNKNMLYDIEGYIRQLVWREYSRLIYLFARSEIIESNYFNNNKLLSEDWYTGNTTIKPIDLAIKTAFSYGYIHHIIRLMIMCNFMNLCGIHPNDAYKWFMEFSLDSYDWVMTNNVYSMGMYSDGGLTTTKPYISSSSYVVKMSNLKKDGDWDKIWTTLYYYFIYKNYDKLKGRGALYLSQWDRQKKKTEMIQVAESFIDEITL</sequence>
<proteinExistence type="predicted"/>
<dbReference type="InterPro" id="IPR014729">
    <property type="entry name" value="Rossmann-like_a/b/a_fold"/>
</dbReference>
<dbReference type="Pfam" id="PF04244">
    <property type="entry name" value="DPRP"/>
    <property type="match status" value="1"/>
</dbReference>
<organism evidence="2 3">
    <name type="scientific">Cotonvirus japonicus</name>
    <dbReference type="NCBI Taxonomy" id="2811091"/>
    <lineage>
        <taxon>Viruses</taxon>
        <taxon>Varidnaviria</taxon>
        <taxon>Bamfordvirae</taxon>
        <taxon>Nucleocytoviricota</taxon>
        <taxon>Megaviricetes</taxon>
        <taxon>Imitervirales</taxon>
        <taxon>Mimiviridae</taxon>
        <taxon>Megamimivirinae</taxon>
        <taxon>Cotonvirus</taxon>
        <taxon>Cotonvirus japonicum</taxon>
    </lineage>
</organism>
<feature type="domain" description="Cryptochrome/DNA photolyase FAD-binding" evidence="1">
    <location>
        <begin position="259"/>
        <end position="401"/>
    </location>
</feature>
<dbReference type="InterPro" id="IPR036134">
    <property type="entry name" value="Crypto/Photolyase_FAD-like_sf"/>
</dbReference>
<accession>A0ABM7NQS3</accession>